<evidence type="ECO:0000313" key="3">
    <source>
        <dbReference type="EMBL" id="MBB4679487.1"/>
    </source>
</evidence>
<gene>
    <name evidence="3" type="ORF">HNR67_005605</name>
</gene>
<feature type="transmembrane region" description="Helical" evidence="1">
    <location>
        <begin position="43"/>
        <end position="69"/>
    </location>
</feature>
<dbReference type="Pfam" id="PF18895">
    <property type="entry name" value="T4SS_pilin"/>
    <property type="match status" value="1"/>
</dbReference>
<evidence type="ECO:0000313" key="4">
    <source>
        <dbReference type="Proteomes" id="UP000533598"/>
    </source>
</evidence>
<dbReference type="RefSeq" id="WP_312988215.1">
    <property type="nucleotide sequence ID" value="NZ_BAAAUI010000001.1"/>
</dbReference>
<sequence>MRRTLQVALLIAVGWLGSASSVQADPAAVLALAKSVEEVLSNIQLWLLGILGSLATLFLSFGGARYLAAGGDPGEVSKAKLALKCAGVGYVVALLAPLIVEILKRIVGAGP</sequence>
<name>A0A7W7CEF2_9PSEU</name>
<keyword evidence="1" id="KW-0472">Membrane</keyword>
<evidence type="ECO:0008006" key="5">
    <source>
        <dbReference type="Google" id="ProtNLM"/>
    </source>
</evidence>
<keyword evidence="1" id="KW-0812">Transmembrane</keyword>
<feature type="chain" id="PRO_5030815777" description="TrbC/VIRB2 family protein" evidence="2">
    <location>
        <begin position="25"/>
        <end position="111"/>
    </location>
</feature>
<keyword evidence="2" id="KW-0732">Signal</keyword>
<dbReference type="Proteomes" id="UP000533598">
    <property type="component" value="Unassembled WGS sequence"/>
</dbReference>
<feature type="transmembrane region" description="Helical" evidence="1">
    <location>
        <begin position="81"/>
        <end position="100"/>
    </location>
</feature>
<evidence type="ECO:0000256" key="1">
    <source>
        <dbReference type="SAM" id="Phobius"/>
    </source>
</evidence>
<keyword evidence="1" id="KW-1133">Transmembrane helix</keyword>
<dbReference type="EMBL" id="JACHMH010000001">
    <property type="protein sequence ID" value="MBB4679487.1"/>
    <property type="molecule type" value="Genomic_DNA"/>
</dbReference>
<evidence type="ECO:0000256" key="2">
    <source>
        <dbReference type="SAM" id="SignalP"/>
    </source>
</evidence>
<protein>
    <recommendedName>
        <fullName evidence="5">TrbC/VIRB2 family protein</fullName>
    </recommendedName>
</protein>
<feature type="signal peptide" evidence="2">
    <location>
        <begin position="1"/>
        <end position="24"/>
    </location>
</feature>
<accession>A0A7W7CEF2</accession>
<keyword evidence="4" id="KW-1185">Reference proteome</keyword>
<proteinExistence type="predicted"/>
<dbReference type="InterPro" id="IPR043993">
    <property type="entry name" value="T4SS_pilin"/>
</dbReference>
<organism evidence="3 4">
    <name type="scientific">Crossiella cryophila</name>
    <dbReference type="NCBI Taxonomy" id="43355"/>
    <lineage>
        <taxon>Bacteria</taxon>
        <taxon>Bacillati</taxon>
        <taxon>Actinomycetota</taxon>
        <taxon>Actinomycetes</taxon>
        <taxon>Pseudonocardiales</taxon>
        <taxon>Pseudonocardiaceae</taxon>
        <taxon>Crossiella</taxon>
    </lineage>
</organism>
<reference evidence="3 4" key="1">
    <citation type="submission" date="2020-08" db="EMBL/GenBank/DDBJ databases">
        <title>Sequencing the genomes of 1000 actinobacteria strains.</title>
        <authorList>
            <person name="Klenk H.-P."/>
        </authorList>
    </citation>
    <scope>NUCLEOTIDE SEQUENCE [LARGE SCALE GENOMIC DNA]</scope>
    <source>
        <strain evidence="3 4">DSM 44230</strain>
    </source>
</reference>
<comment type="caution">
    <text evidence="3">The sequence shown here is derived from an EMBL/GenBank/DDBJ whole genome shotgun (WGS) entry which is preliminary data.</text>
</comment>
<dbReference type="AlphaFoldDB" id="A0A7W7CEF2"/>